<dbReference type="AlphaFoldDB" id="A0A1S8BFY6"/>
<dbReference type="Proteomes" id="UP000190776">
    <property type="component" value="Unassembled WGS sequence"/>
</dbReference>
<dbReference type="GO" id="GO:0007189">
    <property type="term" value="P:adenylate cyclase-activating G protein-coupled receptor signaling pathway"/>
    <property type="evidence" value="ECO:0007669"/>
    <property type="project" value="TreeGrafter"/>
</dbReference>
<dbReference type="STRING" id="420778.A0A1S8BFY6"/>
<gene>
    <name evidence="8" type="ORF">BK809_0003535</name>
</gene>
<evidence type="ECO:0000313" key="9">
    <source>
        <dbReference type="Proteomes" id="UP000190776"/>
    </source>
</evidence>
<evidence type="ECO:0000256" key="4">
    <source>
        <dbReference type="ARBA" id="ARBA00023136"/>
    </source>
</evidence>
<organism evidence="8 9">
    <name type="scientific">Diplodia seriata</name>
    <dbReference type="NCBI Taxonomy" id="420778"/>
    <lineage>
        <taxon>Eukaryota</taxon>
        <taxon>Fungi</taxon>
        <taxon>Dikarya</taxon>
        <taxon>Ascomycota</taxon>
        <taxon>Pezizomycotina</taxon>
        <taxon>Dothideomycetes</taxon>
        <taxon>Dothideomycetes incertae sedis</taxon>
        <taxon>Botryosphaeriales</taxon>
        <taxon>Botryosphaeriaceae</taxon>
        <taxon>Diplodia</taxon>
    </lineage>
</organism>
<protein>
    <submittedName>
        <fullName evidence="8">G protein-coupled receptor GPR1</fullName>
    </submittedName>
</protein>
<feature type="region of interest" description="Disordered" evidence="5">
    <location>
        <begin position="1"/>
        <end position="49"/>
    </location>
</feature>
<evidence type="ECO:0000256" key="2">
    <source>
        <dbReference type="ARBA" id="ARBA00022692"/>
    </source>
</evidence>
<evidence type="ECO:0000256" key="6">
    <source>
        <dbReference type="SAM" id="Phobius"/>
    </source>
</evidence>
<evidence type="ECO:0000259" key="7">
    <source>
        <dbReference type="Pfam" id="PF11970"/>
    </source>
</evidence>
<feature type="compositionally biased region" description="Pro residues" evidence="5">
    <location>
        <begin position="202"/>
        <end position="213"/>
    </location>
</feature>
<reference evidence="8 9" key="1">
    <citation type="submission" date="2017-01" db="EMBL/GenBank/DDBJ databases">
        <title>Draft genome sequence of Diplodia seriata F98.1, a fungal species involved in grapevine trunk diseases.</title>
        <authorList>
            <person name="Robert-Siegwald G."/>
            <person name="Vallet J."/>
            <person name="Abou-Mansour E."/>
            <person name="Xu J."/>
            <person name="Rey P."/>
            <person name="Bertsch C."/>
            <person name="Rego C."/>
            <person name="Larignon P."/>
            <person name="Fontaine F."/>
            <person name="Lebrun M.-H."/>
        </authorList>
    </citation>
    <scope>NUCLEOTIDE SEQUENCE [LARGE SCALE GENOMIC DNA]</scope>
    <source>
        <strain evidence="8 9">F98.1</strain>
    </source>
</reference>
<dbReference type="GO" id="GO:0004930">
    <property type="term" value="F:G protein-coupled receptor activity"/>
    <property type="evidence" value="ECO:0007669"/>
    <property type="project" value="TreeGrafter"/>
</dbReference>
<feature type="compositionally biased region" description="Acidic residues" evidence="5">
    <location>
        <begin position="464"/>
        <end position="474"/>
    </location>
</feature>
<keyword evidence="8" id="KW-0675">Receptor</keyword>
<feature type="transmembrane region" description="Helical" evidence="6">
    <location>
        <begin position="102"/>
        <end position="121"/>
    </location>
</feature>
<comment type="caution">
    <text evidence="8">The sequence shown here is derived from an EMBL/GenBank/DDBJ whole genome shotgun (WGS) entry which is preliminary data.</text>
</comment>
<feature type="domain" description="G protein-coupled receptor GPR1/2/3 C-terminal" evidence="7">
    <location>
        <begin position="53"/>
        <end position="128"/>
    </location>
</feature>
<keyword evidence="3 6" id="KW-1133">Transmembrane helix</keyword>
<feature type="transmembrane region" description="Helical" evidence="6">
    <location>
        <begin position="66"/>
        <end position="90"/>
    </location>
</feature>
<feature type="region of interest" description="Disordered" evidence="5">
    <location>
        <begin position="149"/>
        <end position="170"/>
    </location>
</feature>
<feature type="region of interest" description="Disordered" evidence="5">
    <location>
        <begin position="387"/>
        <end position="474"/>
    </location>
</feature>
<keyword evidence="2 6" id="KW-0812">Transmembrane</keyword>
<dbReference type="OrthoDB" id="5368598at2759"/>
<evidence type="ECO:0000256" key="1">
    <source>
        <dbReference type="ARBA" id="ARBA00004141"/>
    </source>
</evidence>
<dbReference type="SUPFAM" id="SSF81321">
    <property type="entry name" value="Family A G protein-coupled receptor-like"/>
    <property type="match status" value="1"/>
</dbReference>
<dbReference type="Pfam" id="PF11970">
    <property type="entry name" value="GPR_Gpa2_C"/>
    <property type="match status" value="1"/>
</dbReference>
<dbReference type="GO" id="GO:0005886">
    <property type="term" value="C:plasma membrane"/>
    <property type="evidence" value="ECO:0007669"/>
    <property type="project" value="TreeGrafter"/>
</dbReference>
<feature type="compositionally biased region" description="Gly residues" evidence="5">
    <location>
        <begin position="407"/>
        <end position="439"/>
    </location>
</feature>
<feature type="region of interest" description="Disordered" evidence="5">
    <location>
        <begin position="188"/>
        <end position="313"/>
    </location>
</feature>
<feature type="compositionally biased region" description="Low complexity" evidence="5">
    <location>
        <begin position="19"/>
        <end position="34"/>
    </location>
</feature>
<evidence type="ECO:0000256" key="5">
    <source>
        <dbReference type="SAM" id="MobiDB-lite"/>
    </source>
</evidence>
<feature type="compositionally biased region" description="Gly residues" evidence="5">
    <location>
        <begin position="447"/>
        <end position="459"/>
    </location>
</feature>
<dbReference type="PANTHER" id="PTHR23112:SF37">
    <property type="entry name" value="G PROTEIN-COUPLED RECEPTOR GPR1"/>
    <property type="match status" value="1"/>
</dbReference>
<feature type="compositionally biased region" description="Pro residues" evidence="5">
    <location>
        <begin position="282"/>
        <end position="294"/>
    </location>
</feature>
<sequence>MALTAFFNASRRASDGAKSTSSNRNRFRTSSSTNRAERRSGRRVSDPLEAQMRQKRAHIRRQLRQVFVYPLVYICMWLFPFVALCLTYNSKLVRRPPFIVNTLNNFCLCFIGAVNAIVFSLREKPWRHIEGNPSRCFWSSFCLRRSKDGDLEEGDGDSRRPSQRWSGSTCVDANTTTMTMAADYRTAVSTPQHTSQLARPSAVPPPPPPPSLVPPSRESIVMAENEDEDAITPISPPSPSGLAPPRRSTFTAAGSIARPPLTSRCSSLTPPRPPLLRHASTPPLPTTPSPSSPHPHPHPHTPSDFPPGPHTANTLTALSLATAARRSIKRASIMMAASATAPRESDAQRAAKEMAYERLAWERREQHHAAAAAASAARLGAATAAAAGGVQSRGSVGGPRRGSTGEIVGGDAGGGGGGDGIFNAGPGDGAGATAGGGVGAREWWEGRGTGWSGNGGNDKGSGESPEEDGEGMSP</sequence>
<name>A0A1S8BFY6_9PEZI</name>
<evidence type="ECO:0000256" key="3">
    <source>
        <dbReference type="ARBA" id="ARBA00022989"/>
    </source>
</evidence>
<feature type="compositionally biased region" description="Basic and acidic residues" evidence="5">
    <location>
        <begin position="35"/>
        <end position="46"/>
    </location>
</feature>
<proteinExistence type="predicted"/>
<dbReference type="EMBL" id="MSZU01000080">
    <property type="protein sequence ID" value="OMP86365.1"/>
    <property type="molecule type" value="Genomic_DNA"/>
</dbReference>
<comment type="subcellular location">
    <subcellularLocation>
        <location evidence="1">Membrane</location>
        <topology evidence="1">Multi-pass membrane protein</topology>
    </subcellularLocation>
</comment>
<keyword evidence="4 6" id="KW-0472">Membrane</keyword>
<dbReference type="InterPro" id="IPR022596">
    <property type="entry name" value="GPR1/2/3_C"/>
</dbReference>
<dbReference type="PANTHER" id="PTHR23112">
    <property type="entry name" value="G PROTEIN-COUPLED RECEPTOR 157-RELATED"/>
    <property type="match status" value="1"/>
</dbReference>
<evidence type="ECO:0000313" key="8">
    <source>
        <dbReference type="EMBL" id="OMP86365.1"/>
    </source>
</evidence>
<accession>A0A1S8BFY6</accession>